<dbReference type="EMBL" id="JAPVES010000030">
    <property type="protein sequence ID" value="MCZ3373793.1"/>
    <property type="molecule type" value="Genomic_DNA"/>
</dbReference>
<organism evidence="1 3">
    <name type="scientific">Methanobacterium veterum</name>
    <dbReference type="NCBI Taxonomy" id="408577"/>
    <lineage>
        <taxon>Archaea</taxon>
        <taxon>Methanobacteriati</taxon>
        <taxon>Methanobacteriota</taxon>
        <taxon>Methanomada group</taxon>
        <taxon>Methanobacteria</taxon>
        <taxon>Methanobacteriales</taxon>
        <taxon>Methanobacteriaceae</taxon>
        <taxon>Methanobacterium</taxon>
    </lineage>
</organism>
<comment type="caution">
    <text evidence="1">The sequence shown here is derived from an EMBL/GenBank/DDBJ whole genome shotgun (WGS) entry which is preliminary data.</text>
</comment>
<gene>
    <name evidence="2" type="ORF">O3H35_14175</name>
    <name evidence="1" type="ORF">O3H54_14320</name>
</gene>
<proteinExistence type="predicted"/>
<reference evidence="1" key="1">
    <citation type="submission" date="2022-12" db="EMBL/GenBank/DDBJ databases">
        <title>Reclassification of two methanogenic archaea species isolated from the Kolyma lowland permafrost.</title>
        <authorList>
            <person name="Trubitsyn V.E."/>
            <person name="Rivkina E.M."/>
            <person name="Shcherbakova V.A."/>
        </authorList>
    </citation>
    <scope>NUCLEOTIDE SEQUENCE</scope>
    <source>
        <strain evidence="1">M2</strain>
        <strain evidence="2">MK4</strain>
    </source>
</reference>
<accession>A0A9E5DMU1</accession>
<dbReference type="Proteomes" id="UP001074446">
    <property type="component" value="Unassembled WGS sequence"/>
</dbReference>
<evidence type="ECO:0000313" key="3">
    <source>
        <dbReference type="Proteomes" id="UP001068021"/>
    </source>
</evidence>
<dbReference type="AlphaFoldDB" id="A0A9E5DMU1"/>
<keyword evidence="3" id="KW-1185">Reference proteome</keyword>
<dbReference type="RefSeq" id="WP_245611222.1">
    <property type="nucleotide sequence ID" value="NZ_JAPVER010000020.1"/>
</dbReference>
<evidence type="ECO:0000313" key="1">
    <source>
        <dbReference type="EMBL" id="MCZ3367060.1"/>
    </source>
</evidence>
<name>A0A9E5DMU1_9EURY</name>
<evidence type="ECO:0000313" key="2">
    <source>
        <dbReference type="EMBL" id="MCZ3373793.1"/>
    </source>
</evidence>
<dbReference type="Proteomes" id="UP001068021">
    <property type="component" value="Unassembled WGS sequence"/>
</dbReference>
<protein>
    <submittedName>
        <fullName evidence="1">Uncharacterized protein</fullName>
    </submittedName>
</protein>
<dbReference type="EMBL" id="JAPVER010000020">
    <property type="protein sequence ID" value="MCZ3367060.1"/>
    <property type="molecule type" value="Genomic_DNA"/>
</dbReference>
<sequence length="155" mass="18589">MFNFHNILILGELEMIDKKELVDMIEKVKLERMQTNKDVWEKHIYLDNNKVLIIGYEEEEVTAKQDPEEETVKNYYWFWELRDSQTWDVLFENHDKSFSFCESEIGTYSDQERVEDIVGDIDEAEVCGWSEKDLIKDISEDIADKVIEWLTPIKR</sequence>